<dbReference type="GO" id="GO:0005524">
    <property type="term" value="F:ATP binding"/>
    <property type="evidence" value="ECO:0007669"/>
    <property type="project" value="InterPro"/>
</dbReference>
<dbReference type="SMART" id="SM00487">
    <property type="entry name" value="DEXDc"/>
    <property type="match status" value="1"/>
</dbReference>
<gene>
    <name evidence="4" type="ordered locus">Rleg_6303</name>
</gene>
<keyword evidence="4" id="KW-0614">Plasmid</keyword>
<dbReference type="OrthoDB" id="9814088at2"/>
<keyword evidence="4" id="KW-0347">Helicase</keyword>
<dbReference type="PANTHER" id="PTHR10799">
    <property type="entry name" value="SNF2/RAD54 HELICASE FAMILY"/>
    <property type="match status" value="1"/>
</dbReference>
<dbReference type="InterPro" id="IPR027417">
    <property type="entry name" value="P-loop_NTPase"/>
</dbReference>
<dbReference type="SUPFAM" id="SSF52540">
    <property type="entry name" value="P-loop containing nucleoside triphosphate hydrolases"/>
    <property type="match status" value="2"/>
</dbReference>
<dbReference type="InterPro" id="IPR000330">
    <property type="entry name" value="SNF2_N"/>
</dbReference>
<proteinExistence type="predicted"/>
<dbReference type="Proteomes" id="UP000002256">
    <property type="component" value="Plasmid pR132505"/>
</dbReference>
<dbReference type="GO" id="GO:0004386">
    <property type="term" value="F:helicase activity"/>
    <property type="evidence" value="ECO:0007669"/>
    <property type="project" value="UniProtKB-KW"/>
</dbReference>
<dbReference type="HOGENOM" id="CLU_553075_0_0_5"/>
<dbReference type="InterPro" id="IPR049730">
    <property type="entry name" value="SNF2/RAD54-like_C"/>
</dbReference>
<evidence type="ECO:0000313" key="5">
    <source>
        <dbReference type="Proteomes" id="UP000002256"/>
    </source>
</evidence>
<keyword evidence="4" id="KW-0067">ATP-binding</keyword>
<dbReference type="InterPro" id="IPR014001">
    <property type="entry name" value="Helicase_ATP-bd"/>
</dbReference>
<evidence type="ECO:0000256" key="1">
    <source>
        <dbReference type="ARBA" id="ARBA00022801"/>
    </source>
</evidence>
<dbReference type="InterPro" id="IPR001650">
    <property type="entry name" value="Helicase_C-like"/>
</dbReference>
<accession>C6BAE6</accession>
<reference evidence="4 5" key="1">
    <citation type="journal article" date="2010" name="Stand. Genomic Sci.">
        <title>Complete genome sequence of Rhizobium leguminosarum bv. trifolii strain WSM1325, an effective microsymbiont of annual Mediterranean clovers.</title>
        <authorList>
            <person name="Reeve W."/>
            <person name="O'Hara G."/>
            <person name="Chain P."/>
            <person name="Ardley J."/>
            <person name="Brau L."/>
            <person name="Nandesena K."/>
            <person name="Tiwari R."/>
            <person name="Copeland A."/>
            <person name="Nolan M."/>
            <person name="Han C."/>
            <person name="Brettin T."/>
            <person name="Land M."/>
            <person name="Ovchinikova G."/>
            <person name="Ivanova N."/>
            <person name="Mavromatis K."/>
            <person name="Markowitz V."/>
            <person name="Kyrpides N."/>
            <person name="Melino V."/>
            <person name="Denton M."/>
            <person name="Yates R."/>
            <person name="Howieson J."/>
        </authorList>
    </citation>
    <scope>NUCLEOTIDE SEQUENCE [LARGE SCALE GENOMIC DNA]</scope>
    <source>
        <strain evidence="4 5">WSM1325</strain>
        <plasmid evidence="5">Plasmid pR132505</plasmid>
    </source>
</reference>
<feature type="domain" description="Helicase ATP-binding" evidence="2">
    <location>
        <begin position="24"/>
        <end position="187"/>
    </location>
</feature>
<dbReference type="CDD" id="cd18793">
    <property type="entry name" value="SF2_C_SNF"/>
    <property type="match status" value="1"/>
</dbReference>
<dbReference type="EMBL" id="CP001627">
    <property type="protein sequence ID" value="ACS61054.1"/>
    <property type="molecule type" value="Genomic_DNA"/>
</dbReference>
<dbReference type="PROSITE" id="PS51194">
    <property type="entry name" value="HELICASE_CTER"/>
    <property type="match status" value="1"/>
</dbReference>
<evidence type="ECO:0000259" key="2">
    <source>
        <dbReference type="PROSITE" id="PS51192"/>
    </source>
</evidence>
<evidence type="ECO:0000313" key="4">
    <source>
        <dbReference type="EMBL" id="ACS61054.1"/>
    </source>
</evidence>
<feature type="domain" description="Helicase C-terminal" evidence="3">
    <location>
        <begin position="319"/>
        <end position="472"/>
    </location>
</feature>
<dbReference type="SMART" id="SM00490">
    <property type="entry name" value="HELICc"/>
    <property type="match status" value="1"/>
</dbReference>
<sequence>MLRIQKAASLDAKRSAFPHQMEAFAAVKDLPYAAVFHEQGLGKTKIGLDLALFWLANDVADSVLIVTKKSLIENWRNEIADHSHLRPRILGQDRNANFYAFNSPARLYLMHYEAIVSERKRLELFLKTRKVAAILDEAHKIKNPEAEISQAAHVLASGFVRRVIMTGTPVANRPYDLWSQIKFLDLGESLGDEFAAFKRDLDLSNELRNDDRRAQAFADELEAVFEKVRPFSVRETKKTAGLKLPDKTIRNLECELEPRQAEIYAQFRDELAAIVVRQGRPVLDDAEDILKRLLRLVQVASNPAMVDQAYRSVPGKMRALDELVTSAIDAREKIVVWTNFTMNAEALCRHLGEFGAVLVHGGIEIAKREEALTAFKTDPQTRVLVATPGAAKEGLTLTVANHAVFYDRSFSLDDYLQAQDRIHRISQDKPCFVTNLIGMDTVDAWVDALLSAKHLAAQLGQGDIDREEYDKRADYAFADMIREVLRLNTQEKE</sequence>
<dbReference type="Gene3D" id="3.40.50.10810">
    <property type="entry name" value="Tandem AAA-ATPase domain"/>
    <property type="match status" value="1"/>
</dbReference>
<dbReference type="PROSITE" id="PS51192">
    <property type="entry name" value="HELICASE_ATP_BIND_1"/>
    <property type="match status" value="1"/>
</dbReference>
<dbReference type="AlphaFoldDB" id="C6BAE6"/>
<dbReference type="GO" id="GO:0016787">
    <property type="term" value="F:hydrolase activity"/>
    <property type="evidence" value="ECO:0007669"/>
    <property type="project" value="UniProtKB-KW"/>
</dbReference>
<dbReference type="Gene3D" id="3.40.50.300">
    <property type="entry name" value="P-loop containing nucleotide triphosphate hydrolases"/>
    <property type="match status" value="1"/>
</dbReference>
<dbReference type="KEGG" id="rlg:Rleg_6303"/>
<keyword evidence="1" id="KW-0378">Hydrolase</keyword>
<name>C6BAE6_RHILS</name>
<dbReference type="InterPro" id="IPR038718">
    <property type="entry name" value="SNF2-like_sf"/>
</dbReference>
<dbReference type="Pfam" id="PF00271">
    <property type="entry name" value="Helicase_C"/>
    <property type="match status" value="1"/>
</dbReference>
<evidence type="ECO:0000259" key="3">
    <source>
        <dbReference type="PROSITE" id="PS51194"/>
    </source>
</evidence>
<dbReference type="Pfam" id="PF00176">
    <property type="entry name" value="SNF2-rel_dom"/>
    <property type="match status" value="1"/>
</dbReference>
<organism evidence="4 5">
    <name type="scientific">Rhizobium leguminosarum bv. trifolii (strain WSM1325)</name>
    <dbReference type="NCBI Taxonomy" id="395491"/>
    <lineage>
        <taxon>Bacteria</taxon>
        <taxon>Pseudomonadati</taxon>
        <taxon>Pseudomonadota</taxon>
        <taxon>Alphaproteobacteria</taxon>
        <taxon>Hyphomicrobiales</taxon>
        <taxon>Rhizobiaceae</taxon>
        <taxon>Rhizobium/Agrobacterium group</taxon>
        <taxon>Rhizobium</taxon>
    </lineage>
</organism>
<keyword evidence="4" id="KW-0547">Nucleotide-binding</keyword>
<geneLocation type="plasmid" evidence="4 5">
    <name>pR132505</name>
</geneLocation>
<protein>
    <submittedName>
        <fullName evidence="4">Helicase domain protein</fullName>
    </submittedName>
</protein>